<gene>
    <name evidence="4" type="primary">LOC106170754</name>
</gene>
<dbReference type="InterPro" id="IPR024824">
    <property type="entry name" value="GADD45"/>
</dbReference>
<feature type="domain" description="Ribosomal protein eL8/eL30/eS12/Gadd45" evidence="2">
    <location>
        <begin position="41"/>
        <end position="119"/>
    </location>
</feature>
<dbReference type="InParanoid" id="A0A1S3J8K5"/>
<keyword evidence="3" id="KW-1185">Reference proteome</keyword>
<reference evidence="4" key="1">
    <citation type="submission" date="2025-08" db="UniProtKB">
        <authorList>
            <consortium name="RefSeq"/>
        </authorList>
    </citation>
    <scope>IDENTIFICATION</scope>
    <source>
        <tissue evidence="4">Gonads</tissue>
    </source>
</reference>
<dbReference type="GO" id="GO:0051726">
    <property type="term" value="P:regulation of cell cycle"/>
    <property type="evidence" value="ECO:0007669"/>
    <property type="project" value="InterPro"/>
</dbReference>
<dbReference type="KEGG" id="lak:106170754"/>
<dbReference type="InterPro" id="IPR004038">
    <property type="entry name" value="Ribosomal_eL8/eL30/eS12/Gad45"/>
</dbReference>
<dbReference type="GeneID" id="106170754"/>
<dbReference type="Pfam" id="PF01248">
    <property type="entry name" value="Ribosomal_L7Ae"/>
    <property type="match status" value="1"/>
</dbReference>
<protein>
    <submittedName>
        <fullName evidence="4">Growth arrest and DNA damage-inducible protein GADD45 alpha</fullName>
    </submittedName>
</protein>
<dbReference type="FunCoup" id="A0A1S3J8K5">
    <property type="interactions" value="398"/>
</dbReference>
<dbReference type="RefSeq" id="XP_013406199.1">
    <property type="nucleotide sequence ID" value="XM_013550745.1"/>
</dbReference>
<accession>A0A1S3J8K5</accession>
<name>A0A1S3J8K5_LINAN</name>
<dbReference type="GO" id="GO:0005634">
    <property type="term" value="C:nucleus"/>
    <property type="evidence" value="ECO:0007669"/>
    <property type="project" value="InterPro"/>
</dbReference>
<dbReference type="SUPFAM" id="SSF55315">
    <property type="entry name" value="L30e-like"/>
    <property type="match status" value="1"/>
</dbReference>
<dbReference type="GO" id="GO:0005737">
    <property type="term" value="C:cytoplasm"/>
    <property type="evidence" value="ECO:0007669"/>
    <property type="project" value="TreeGrafter"/>
</dbReference>
<proteinExistence type="inferred from homology"/>
<dbReference type="OMA" id="CWENEIK"/>
<organism evidence="3 4">
    <name type="scientific">Lingula anatina</name>
    <name type="common">Brachiopod</name>
    <name type="synonym">Lingula unguis</name>
    <dbReference type="NCBI Taxonomy" id="7574"/>
    <lineage>
        <taxon>Eukaryota</taxon>
        <taxon>Metazoa</taxon>
        <taxon>Spiralia</taxon>
        <taxon>Lophotrochozoa</taxon>
        <taxon>Brachiopoda</taxon>
        <taxon>Linguliformea</taxon>
        <taxon>Lingulata</taxon>
        <taxon>Lingulida</taxon>
        <taxon>Linguloidea</taxon>
        <taxon>Lingulidae</taxon>
        <taxon>Lingula</taxon>
    </lineage>
</organism>
<dbReference type="OrthoDB" id="5976967at2759"/>
<dbReference type="Proteomes" id="UP000085678">
    <property type="component" value="Unplaced"/>
</dbReference>
<evidence type="ECO:0000313" key="4">
    <source>
        <dbReference type="RefSeq" id="XP_013406199.1"/>
    </source>
</evidence>
<dbReference type="PANTHER" id="PTHR10411:SF8">
    <property type="entry name" value="FI09246P"/>
    <property type="match status" value="1"/>
</dbReference>
<dbReference type="AlphaFoldDB" id="A0A1S3J8K5"/>
<evidence type="ECO:0000313" key="3">
    <source>
        <dbReference type="Proteomes" id="UP000085678"/>
    </source>
</evidence>
<evidence type="ECO:0000256" key="1">
    <source>
        <dbReference type="ARBA" id="ARBA00007361"/>
    </source>
</evidence>
<dbReference type="Gene3D" id="3.30.1330.30">
    <property type="match status" value="1"/>
</dbReference>
<dbReference type="InterPro" id="IPR029064">
    <property type="entry name" value="Ribosomal_eL30-like_sf"/>
</dbReference>
<dbReference type="PANTHER" id="PTHR10411">
    <property type="entry name" value="GROWTH ARREST AND DNA DAMAGE-INDUCIBLE PROTEIN GADD45"/>
    <property type="match status" value="1"/>
</dbReference>
<comment type="similarity">
    <text evidence="1">Belongs to the GADD45 family.</text>
</comment>
<evidence type="ECO:0000259" key="2">
    <source>
        <dbReference type="Pfam" id="PF01248"/>
    </source>
</evidence>
<sequence length="181" mass="20092">MGYPAALSVSHLELNNNNNEMTMTEKRFISPSPVFSDVSTALQASLSQAKEDGRITLGVYQAATTLENNLEDVMLCILAADDFNNLELHIHFTLLEAFCWENDISLVKVDSSSKLGKLLFDGNLPANDNDFAAGRINSLRPLDCVLIQFPKETISPQDKKVLDFYKASESMLPRPIIDLPE</sequence>